<keyword evidence="4 7" id="KW-0863">Zinc-finger</keyword>
<dbReference type="InterPro" id="IPR050888">
    <property type="entry name" value="ZnF_C2H2-type_TF"/>
</dbReference>
<dbReference type="GO" id="GO:0000981">
    <property type="term" value="F:DNA-binding transcription factor activity, RNA polymerase II-specific"/>
    <property type="evidence" value="ECO:0000318"/>
    <property type="project" value="GO_Central"/>
</dbReference>
<evidence type="ECO:0000313" key="12">
    <source>
        <dbReference type="WormBase" id="R06C7.9a"/>
    </source>
</evidence>
<proteinExistence type="evidence at protein level"/>
<dbReference type="PIR" id="T23972">
    <property type="entry name" value="T23972"/>
</dbReference>
<evidence type="ECO:0000256" key="1">
    <source>
        <dbReference type="ARBA" id="ARBA00004123"/>
    </source>
</evidence>
<comment type="subcellular location">
    <subcellularLocation>
        <location evidence="1">Nucleus</location>
    </subcellularLocation>
</comment>
<dbReference type="Proteomes" id="UP000001940">
    <property type="component" value="Chromosome I"/>
</dbReference>
<accession>Q21777</accession>
<dbReference type="GO" id="GO:0008270">
    <property type="term" value="F:zinc ion binding"/>
    <property type="evidence" value="ECO:0007669"/>
    <property type="project" value="UniProtKB-KW"/>
</dbReference>
<evidence type="ECO:0000256" key="8">
    <source>
        <dbReference type="SAM" id="MobiDB-lite"/>
    </source>
</evidence>
<evidence type="ECO:0000256" key="4">
    <source>
        <dbReference type="ARBA" id="ARBA00022771"/>
    </source>
</evidence>
<dbReference type="eggNOG" id="KOG1721">
    <property type="taxonomic scope" value="Eukaryota"/>
</dbReference>
<feature type="compositionally biased region" description="Low complexity" evidence="8">
    <location>
        <begin position="450"/>
        <end position="459"/>
    </location>
</feature>
<evidence type="ECO:0000259" key="9">
    <source>
        <dbReference type="PROSITE" id="PS50157"/>
    </source>
</evidence>
<sequence length="729" mass="84739">MEESDQTVLLPNVENEIGSFYHDMPDEKLLRHIKAIFDEASLRPSLTKNVPSTSSQVTEELNKVEIRDPKHEMQDEQYLSIFENPSGVQYNQADGSFSWNNRFHSDNSVQYINVLNNYGCEGADTLLNQSDSSDETDESIEERRTPRGNRQSRSNLTSKPSAKYWTKRGGDPIVNCSCSICGSKFSTIRCLLDHRHQEHSLKDMMMCGLCGKEFSKRTHIYLHLSQEYKVYHCDGCNTSFASKWHLEKHRCKENETIDDKKRRRTGRVNAEEIKVIKEEIQDEEFGGVVLSNENHEKSKEDRFQFACVLCGKKYQHYHWLLKHRTKCLETTDEIQEFKCNVCYRRYNSSFWFERHMEKCNSSTALPPALLDQTISCPNCHKKYQNEYWFDYHKKHCPDITPALSDVHLDVNSLRDRRPREGEISVVPDVNLFGIEPEREDDNDDDEDADATISSSSSSTGNLVNIPCSICGKFCVGVASLLHHRKQIHGLTAMLTCGVCTKKFNTLSSIRRHMSMEYSIFRCQQCGRNCIDRTTLDRHECFKPYKIRDKRLFNIQNISVLKCPDCRATFANLNVLSEHRKTCQYGNVFDNIQQPGSSSLRQHHRSDTNGAALQRKITSRVRLDSNTPEKWTCRDCHASFHNLQALCSHRHESHGKEMFQCNNCSETLPNYRALHDHNMMHCRNNRSTNETTTRRYSEEDINYDYMDNVQIFVVEESEIFIPIQPHFSRK</sequence>
<evidence type="ECO:0007829" key="13">
    <source>
        <dbReference type="PeptideAtlas" id="Q21777"/>
    </source>
</evidence>
<feature type="region of interest" description="Disordered" evidence="8">
    <location>
        <begin position="435"/>
        <end position="459"/>
    </location>
</feature>
<dbReference type="GO" id="GO:0000977">
    <property type="term" value="F:RNA polymerase II transcription regulatory region sequence-specific DNA binding"/>
    <property type="evidence" value="ECO:0000318"/>
    <property type="project" value="GO_Central"/>
</dbReference>
<dbReference type="GO" id="GO:0006357">
    <property type="term" value="P:regulation of transcription by RNA polymerase II"/>
    <property type="evidence" value="ECO:0000318"/>
    <property type="project" value="GO_Central"/>
</dbReference>
<dbReference type="GO" id="GO:0005634">
    <property type="term" value="C:nucleus"/>
    <property type="evidence" value="ECO:0000318"/>
    <property type="project" value="GO_Central"/>
</dbReference>
<gene>
    <name evidence="10 12" type="primary">ztf-15</name>
    <name evidence="10" type="ORF">CELE_R06C7.9</name>
    <name evidence="12" type="ORF">R06C7.9</name>
</gene>
<dbReference type="ExpressionAtlas" id="Q21777">
    <property type="expression patterns" value="baseline"/>
</dbReference>
<feature type="compositionally biased region" description="Polar residues" evidence="8">
    <location>
        <begin position="148"/>
        <end position="160"/>
    </location>
</feature>
<feature type="region of interest" description="Disordered" evidence="8">
    <location>
        <begin position="126"/>
        <end position="162"/>
    </location>
</feature>
<feature type="compositionally biased region" description="Acidic residues" evidence="8">
    <location>
        <begin position="437"/>
        <end position="449"/>
    </location>
</feature>
<dbReference type="CTD" id="172470"/>
<evidence type="ECO:0000256" key="7">
    <source>
        <dbReference type="PROSITE-ProRule" id="PRU00042"/>
    </source>
</evidence>
<dbReference type="InterPro" id="IPR036236">
    <property type="entry name" value="Znf_C2H2_sf"/>
</dbReference>
<keyword evidence="3" id="KW-0677">Repeat</keyword>
<dbReference type="AlphaFoldDB" id="Q21777"/>
<evidence type="ECO:0000313" key="11">
    <source>
        <dbReference type="Proteomes" id="UP000001940"/>
    </source>
</evidence>
<feature type="domain" description="C2H2-type" evidence="9">
    <location>
        <begin position="658"/>
        <end position="685"/>
    </location>
</feature>
<keyword evidence="13" id="KW-1267">Proteomics identification</keyword>
<reference evidence="10 11" key="1">
    <citation type="journal article" date="1998" name="Science">
        <title>Genome sequence of the nematode C. elegans: a platform for investigating biology.</title>
        <authorList>
            <consortium name="The C. elegans sequencing consortium"/>
            <person name="Sulson J.E."/>
            <person name="Waterston R."/>
        </authorList>
    </citation>
    <scope>NUCLEOTIDE SEQUENCE [LARGE SCALE GENOMIC DNA]</scope>
    <source>
        <strain evidence="10 11">Bristol N2</strain>
    </source>
</reference>
<dbReference type="STRING" id="6239.R06C7.9a.2"/>
<evidence type="ECO:0000313" key="10">
    <source>
        <dbReference type="EMBL" id="CAA95846.2"/>
    </source>
</evidence>
<dbReference type="EMBL" id="BX284601">
    <property type="protein sequence ID" value="CAA95846.2"/>
    <property type="molecule type" value="Genomic_DNA"/>
</dbReference>
<dbReference type="WormBase" id="R06C7.9a">
    <property type="protein sequence ID" value="CE32477"/>
    <property type="gene ID" value="WBGene00011066"/>
    <property type="gene designation" value="ztf-15"/>
</dbReference>
<dbReference type="PhylomeDB" id="Q21777"/>
<dbReference type="IntAct" id="Q21777">
    <property type="interactions" value="58"/>
</dbReference>
<dbReference type="SUPFAM" id="SSF48695">
    <property type="entry name" value="Multiheme cytochromes"/>
    <property type="match status" value="1"/>
</dbReference>
<keyword evidence="11" id="KW-1185">Reference proteome</keyword>
<dbReference type="GeneID" id="172470"/>
<feature type="domain" description="C2H2-type" evidence="9">
    <location>
        <begin position="630"/>
        <end position="658"/>
    </location>
</feature>
<dbReference type="PROSITE" id="PS00028">
    <property type="entry name" value="ZINC_FINGER_C2H2_1"/>
    <property type="match status" value="4"/>
</dbReference>
<dbReference type="InterPro" id="IPR013087">
    <property type="entry name" value="Znf_C2H2_type"/>
</dbReference>
<dbReference type="PANTHER" id="PTHR24406">
    <property type="entry name" value="TRANSCRIPTIONAL REPRESSOR CTCFL-RELATED"/>
    <property type="match status" value="1"/>
</dbReference>
<protein>
    <submittedName>
        <fullName evidence="10">C2H2-type domain-containing protein</fullName>
    </submittedName>
</protein>
<dbReference type="FunCoup" id="Q21777">
    <property type="interactions" value="187"/>
</dbReference>
<keyword evidence="2" id="KW-0479">Metal-binding</keyword>
<organism evidence="10 11">
    <name type="scientific">Caenorhabditis elegans</name>
    <dbReference type="NCBI Taxonomy" id="6239"/>
    <lineage>
        <taxon>Eukaryota</taxon>
        <taxon>Metazoa</taxon>
        <taxon>Ecdysozoa</taxon>
        <taxon>Nematoda</taxon>
        <taxon>Chromadorea</taxon>
        <taxon>Rhabditida</taxon>
        <taxon>Rhabditina</taxon>
        <taxon>Rhabditomorpha</taxon>
        <taxon>Rhabditoidea</taxon>
        <taxon>Rhabditidae</taxon>
        <taxon>Peloderinae</taxon>
        <taxon>Caenorhabditis</taxon>
    </lineage>
</organism>
<dbReference type="Bgee" id="WBGene00011066">
    <property type="expression patterns" value="Expressed in germ line (C elegans) and 3 other cell types or tissues"/>
</dbReference>
<feature type="domain" description="C2H2-type" evidence="9">
    <location>
        <begin position="205"/>
        <end position="232"/>
    </location>
</feature>
<evidence type="ECO:0000256" key="5">
    <source>
        <dbReference type="ARBA" id="ARBA00022833"/>
    </source>
</evidence>
<keyword evidence="5" id="KW-0862">Zinc</keyword>
<dbReference type="Gene3D" id="3.30.160.60">
    <property type="entry name" value="Classic Zinc Finger"/>
    <property type="match status" value="2"/>
</dbReference>
<keyword evidence="6" id="KW-0539">Nucleus</keyword>
<evidence type="ECO:0000256" key="6">
    <source>
        <dbReference type="ARBA" id="ARBA00023242"/>
    </source>
</evidence>
<evidence type="ECO:0000256" key="2">
    <source>
        <dbReference type="ARBA" id="ARBA00022723"/>
    </source>
</evidence>
<dbReference type="OMA" id="FNMNTHP"/>
<evidence type="ECO:0000256" key="3">
    <source>
        <dbReference type="ARBA" id="ARBA00022737"/>
    </source>
</evidence>
<dbReference type="SUPFAM" id="SSF57667">
    <property type="entry name" value="beta-beta-alpha zinc fingers"/>
    <property type="match status" value="2"/>
</dbReference>
<dbReference type="PROSITE" id="PS50157">
    <property type="entry name" value="ZINC_FINGER_C2H2_2"/>
    <property type="match status" value="3"/>
</dbReference>
<dbReference type="InterPro" id="IPR036280">
    <property type="entry name" value="Multihaem_cyt_sf"/>
</dbReference>
<dbReference type="InParanoid" id="Q21777"/>
<dbReference type="AGR" id="WB:WBGene00011066"/>
<dbReference type="RefSeq" id="NP_492052.2">
    <property type="nucleotide sequence ID" value="NM_059651.5"/>
</dbReference>
<dbReference type="PaxDb" id="6239-R06C7.9a"/>
<name>Q21777_CAEEL</name>
<dbReference type="SMART" id="SM00355">
    <property type="entry name" value="ZnF_C2H2"/>
    <property type="match status" value="12"/>
</dbReference>
<dbReference type="UCSC" id="R06C7.9b">
    <property type="organism name" value="c. elegans"/>
</dbReference>
<dbReference type="OrthoDB" id="5809979at2759"/>